<sequence length="142" mass="16051">MLVRNVTMEEADQLYPLLCLSVRKELDRELFQTYLMQALEKPTRRILLGYDGGIPVGFADAEVRASLSDCALVGCIHSLFVREECRGRGVGTGLLMNLSTQMKKMGCTLMTATSSRVNVRSQEFLEQRGFLRSQYCFTRELA</sequence>
<dbReference type="InterPro" id="IPR000182">
    <property type="entry name" value="GNAT_dom"/>
</dbReference>
<dbReference type="InterPro" id="IPR016181">
    <property type="entry name" value="Acyl_CoA_acyltransferase"/>
</dbReference>
<name>A0A9D2M186_9FIRM</name>
<comment type="caution">
    <text evidence="2">The sequence shown here is derived from an EMBL/GenBank/DDBJ whole genome shotgun (WGS) entry which is preliminary data.</text>
</comment>
<reference evidence="2" key="2">
    <citation type="submission" date="2021-04" db="EMBL/GenBank/DDBJ databases">
        <authorList>
            <person name="Gilroy R."/>
        </authorList>
    </citation>
    <scope>NUCLEOTIDE SEQUENCE</scope>
    <source>
        <strain evidence="2">ChiBcec8-14828</strain>
    </source>
</reference>
<dbReference type="Gene3D" id="3.40.630.30">
    <property type="match status" value="1"/>
</dbReference>
<feature type="domain" description="N-acetyltransferase" evidence="1">
    <location>
        <begin position="1"/>
        <end position="142"/>
    </location>
</feature>
<dbReference type="GO" id="GO:0016747">
    <property type="term" value="F:acyltransferase activity, transferring groups other than amino-acyl groups"/>
    <property type="evidence" value="ECO:0007669"/>
    <property type="project" value="InterPro"/>
</dbReference>
<evidence type="ECO:0000313" key="3">
    <source>
        <dbReference type="Proteomes" id="UP000824209"/>
    </source>
</evidence>
<evidence type="ECO:0000313" key="2">
    <source>
        <dbReference type="EMBL" id="HJB39010.1"/>
    </source>
</evidence>
<organism evidence="2 3">
    <name type="scientific">Candidatus Ruthenibacterium avium</name>
    <dbReference type="NCBI Taxonomy" id="2838751"/>
    <lineage>
        <taxon>Bacteria</taxon>
        <taxon>Bacillati</taxon>
        <taxon>Bacillota</taxon>
        <taxon>Clostridia</taxon>
        <taxon>Eubacteriales</taxon>
        <taxon>Oscillospiraceae</taxon>
        <taxon>Ruthenibacterium</taxon>
    </lineage>
</organism>
<proteinExistence type="predicted"/>
<dbReference type="AlphaFoldDB" id="A0A9D2M186"/>
<dbReference type="Pfam" id="PF00583">
    <property type="entry name" value="Acetyltransf_1"/>
    <property type="match status" value="1"/>
</dbReference>
<dbReference type="Proteomes" id="UP000824209">
    <property type="component" value="Unassembled WGS sequence"/>
</dbReference>
<dbReference type="SUPFAM" id="SSF55729">
    <property type="entry name" value="Acyl-CoA N-acyltransferases (Nat)"/>
    <property type="match status" value="1"/>
</dbReference>
<dbReference type="CDD" id="cd04301">
    <property type="entry name" value="NAT_SF"/>
    <property type="match status" value="1"/>
</dbReference>
<dbReference type="EMBL" id="DWYA01000013">
    <property type="protein sequence ID" value="HJB39010.1"/>
    <property type="molecule type" value="Genomic_DNA"/>
</dbReference>
<accession>A0A9D2M186</accession>
<reference evidence="2" key="1">
    <citation type="journal article" date="2021" name="PeerJ">
        <title>Extensive microbial diversity within the chicken gut microbiome revealed by metagenomics and culture.</title>
        <authorList>
            <person name="Gilroy R."/>
            <person name="Ravi A."/>
            <person name="Getino M."/>
            <person name="Pursley I."/>
            <person name="Horton D.L."/>
            <person name="Alikhan N.F."/>
            <person name="Baker D."/>
            <person name="Gharbi K."/>
            <person name="Hall N."/>
            <person name="Watson M."/>
            <person name="Adriaenssens E.M."/>
            <person name="Foster-Nyarko E."/>
            <person name="Jarju S."/>
            <person name="Secka A."/>
            <person name="Antonio M."/>
            <person name="Oren A."/>
            <person name="Chaudhuri R.R."/>
            <person name="La Ragione R."/>
            <person name="Hildebrand F."/>
            <person name="Pallen M.J."/>
        </authorList>
    </citation>
    <scope>NUCLEOTIDE SEQUENCE</scope>
    <source>
        <strain evidence="2">ChiBcec8-14828</strain>
    </source>
</reference>
<gene>
    <name evidence="2" type="ORF">H9943_01285</name>
</gene>
<protein>
    <submittedName>
        <fullName evidence="2">GNAT family N-acetyltransferase</fullName>
    </submittedName>
</protein>
<evidence type="ECO:0000259" key="1">
    <source>
        <dbReference type="PROSITE" id="PS51186"/>
    </source>
</evidence>
<dbReference type="PROSITE" id="PS51186">
    <property type="entry name" value="GNAT"/>
    <property type="match status" value="1"/>
</dbReference>